<gene>
    <name evidence="4" type="ORF">FB555_001760</name>
</gene>
<keyword evidence="4" id="KW-0670">Pyruvate</keyword>
<dbReference type="Proteomes" id="UP000524237">
    <property type="component" value="Unassembled WGS sequence"/>
</dbReference>
<dbReference type="RefSeq" id="WP_182485073.1">
    <property type="nucleotide sequence ID" value="NZ_JACGWU010000006.1"/>
</dbReference>
<dbReference type="EMBL" id="JACGWU010000006">
    <property type="protein sequence ID" value="MBA8829644.1"/>
    <property type="molecule type" value="Genomic_DNA"/>
</dbReference>
<dbReference type="AlphaFoldDB" id="A0A7W3JUT8"/>
<name>A0A7W3JUT8_9MICO</name>
<comment type="caution">
    <text evidence="4">The sequence shown here is derived from an EMBL/GenBank/DDBJ whole genome shotgun (WGS) entry which is preliminary data.</text>
</comment>
<dbReference type="Pfam" id="PF01558">
    <property type="entry name" value="POR"/>
    <property type="match status" value="1"/>
</dbReference>
<evidence type="ECO:0000256" key="1">
    <source>
        <dbReference type="ARBA" id="ARBA00023002"/>
    </source>
</evidence>
<dbReference type="InterPro" id="IPR046667">
    <property type="entry name" value="DUF6537"/>
</dbReference>
<keyword evidence="5" id="KW-1185">Reference proteome</keyword>
<keyword evidence="1 4" id="KW-0560">Oxidoreductase</keyword>
<dbReference type="GO" id="GO:0043805">
    <property type="term" value="F:indolepyruvate ferredoxin oxidoreductase activity"/>
    <property type="evidence" value="ECO:0007669"/>
    <property type="project" value="UniProtKB-EC"/>
</dbReference>
<accession>A0A7W3JUT8</accession>
<dbReference type="SUPFAM" id="SSF53323">
    <property type="entry name" value="Pyruvate-ferredoxin oxidoreductase, PFOR, domain III"/>
    <property type="match status" value="1"/>
</dbReference>
<feature type="domain" description="DUF6537" evidence="3">
    <location>
        <begin position="293"/>
        <end position="504"/>
    </location>
</feature>
<evidence type="ECO:0000313" key="4">
    <source>
        <dbReference type="EMBL" id="MBA8829644.1"/>
    </source>
</evidence>
<proteinExistence type="predicted"/>
<sequence length="551" mass="59562">MSSWESGRRPITIAILAMGGEGGGVLSNWMVALGESSGYTAQSTSVAGVAQRTGATVYYVELYPDSYPAGKGSARQEPILSVFPTPGQVDVVIASELMEAGRALQRGFSTPDRTTLIASTNRVYSVTEKMELGDGRVDVESLLASAKAGSKLLIAADFGRLAQTAGSVISASLFGAFAGSGVLPVPRENFEETIRESGKGIERSLAAFSLGFTAAQEAAALAEAEKAHPKRPSGPGPVRLTIGMRPPQDPEAEAAEAEAKRHHELAISNPRSLVGPHLERRMDRVSQFPEAARSMVVHGCVRTAVFQSPEYTDLYLERAERFIGFDRARDDDQAELTLEAARHIALWMAYQDTIQVALQKVRAHRLEGVRKEAKAGEGQLTQVREYLHPQIDEIADTLPTSLGRWLSNSAFMEKIVGKVTRSGMIVNTTSVFGFSTLRILASMRPMRPRSLRYGREQLAIEAWLDTAIDVAQVDYELACGVVKAARVLKGYGQTLSHGNESFGKLMAVVPSLLGREEAAKTFNSLIQEALKDEDGVALDQALERLALSQVS</sequence>
<dbReference type="InterPro" id="IPR002869">
    <property type="entry name" value="Pyrv_flavodox_OxRed_cen"/>
</dbReference>
<dbReference type="EC" id="1.2.7.8" evidence="4"/>
<dbReference type="NCBIfam" id="NF006179">
    <property type="entry name" value="PRK08312.1"/>
    <property type="match status" value="1"/>
</dbReference>
<protein>
    <submittedName>
        <fullName evidence="4">Indolepyruvate ferredoxin oxidoreductase beta subunit</fullName>
        <ecNumber evidence="4">1.2.7.8</ecNumber>
    </submittedName>
</protein>
<evidence type="ECO:0000313" key="5">
    <source>
        <dbReference type="Proteomes" id="UP000524237"/>
    </source>
</evidence>
<evidence type="ECO:0000259" key="2">
    <source>
        <dbReference type="Pfam" id="PF01558"/>
    </source>
</evidence>
<feature type="domain" description="Pyruvate/ketoisovalerate oxidoreductase catalytic" evidence="2">
    <location>
        <begin position="19"/>
        <end position="212"/>
    </location>
</feature>
<evidence type="ECO:0000259" key="3">
    <source>
        <dbReference type="Pfam" id="PF20169"/>
    </source>
</evidence>
<dbReference type="InterPro" id="IPR019752">
    <property type="entry name" value="Pyrv/ketoisovalerate_OxRed_cat"/>
</dbReference>
<organism evidence="4 5">
    <name type="scientific">Alpinimonas psychrophila</name>
    <dbReference type="NCBI Taxonomy" id="748908"/>
    <lineage>
        <taxon>Bacteria</taxon>
        <taxon>Bacillati</taxon>
        <taxon>Actinomycetota</taxon>
        <taxon>Actinomycetes</taxon>
        <taxon>Micrococcales</taxon>
        <taxon>Microbacteriaceae</taxon>
        <taxon>Alpinimonas</taxon>
    </lineage>
</organism>
<dbReference type="Pfam" id="PF20169">
    <property type="entry name" value="DUF6537"/>
    <property type="match status" value="1"/>
</dbReference>
<reference evidence="4 5" key="1">
    <citation type="submission" date="2020-07" db="EMBL/GenBank/DDBJ databases">
        <title>Sequencing the genomes of 1000 actinobacteria strains.</title>
        <authorList>
            <person name="Klenk H.-P."/>
        </authorList>
    </citation>
    <scope>NUCLEOTIDE SEQUENCE [LARGE SCALE GENOMIC DNA]</scope>
    <source>
        <strain evidence="4 5">DSM 23737</strain>
    </source>
</reference>
<dbReference type="Gene3D" id="3.40.920.10">
    <property type="entry name" value="Pyruvate-ferredoxin oxidoreductase, PFOR, domain III"/>
    <property type="match status" value="1"/>
</dbReference>